<feature type="domain" description="Glycosyltransferase subfamily 4-like N-terminal" evidence="2">
    <location>
        <begin position="33"/>
        <end position="170"/>
    </location>
</feature>
<dbReference type="SUPFAM" id="SSF53756">
    <property type="entry name" value="UDP-Glycosyltransferase/glycogen phosphorylase"/>
    <property type="match status" value="1"/>
</dbReference>
<name>A0A1G9K8T6_9BACT</name>
<dbReference type="CDD" id="cd03801">
    <property type="entry name" value="GT4_PimA-like"/>
    <property type="match status" value="1"/>
</dbReference>
<dbReference type="InterPro" id="IPR001296">
    <property type="entry name" value="Glyco_trans_1"/>
</dbReference>
<dbReference type="RefSeq" id="WP_093198388.1">
    <property type="nucleotide sequence ID" value="NZ_FNGS01000002.1"/>
</dbReference>
<dbReference type="InterPro" id="IPR028098">
    <property type="entry name" value="Glyco_trans_4-like_N"/>
</dbReference>
<dbReference type="Pfam" id="PF00534">
    <property type="entry name" value="Glycos_transf_1"/>
    <property type="match status" value="1"/>
</dbReference>
<dbReference type="Pfam" id="PF13439">
    <property type="entry name" value="Glyco_transf_4"/>
    <property type="match status" value="1"/>
</dbReference>
<reference evidence="3 4" key="1">
    <citation type="submission" date="2016-10" db="EMBL/GenBank/DDBJ databases">
        <authorList>
            <person name="de Groot N.N."/>
        </authorList>
    </citation>
    <scope>NUCLEOTIDE SEQUENCE [LARGE SCALE GENOMIC DNA]</scope>
    <source>
        <strain evidence="3 4">DSM 21668</strain>
    </source>
</reference>
<protein>
    <submittedName>
        <fullName evidence="3">Glycosyltransferase involved in cell wall bisynthesis</fullName>
    </submittedName>
</protein>
<dbReference type="OrthoDB" id="655095at2"/>
<evidence type="ECO:0000259" key="1">
    <source>
        <dbReference type="Pfam" id="PF00534"/>
    </source>
</evidence>
<dbReference type="GO" id="GO:0016757">
    <property type="term" value="F:glycosyltransferase activity"/>
    <property type="evidence" value="ECO:0007669"/>
    <property type="project" value="InterPro"/>
</dbReference>
<dbReference type="PANTHER" id="PTHR12526">
    <property type="entry name" value="GLYCOSYLTRANSFERASE"/>
    <property type="match status" value="1"/>
</dbReference>
<evidence type="ECO:0000259" key="2">
    <source>
        <dbReference type="Pfam" id="PF13439"/>
    </source>
</evidence>
<feature type="domain" description="Glycosyl transferase family 1" evidence="1">
    <location>
        <begin position="189"/>
        <end position="353"/>
    </location>
</feature>
<evidence type="ECO:0000313" key="4">
    <source>
        <dbReference type="Proteomes" id="UP000198901"/>
    </source>
</evidence>
<keyword evidence="3" id="KW-0808">Transferase</keyword>
<gene>
    <name evidence="3" type="ORF">SAMN04488090_0915</name>
</gene>
<keyword evidence="4" id="KW-1185">Reference proteome</keyword>
<dbReference type="Gene3D" id="3.40.50.2000">
    <property type="entry name" value="Glycogen Phosphorylase B"/>
    <property type="match status" value="2"/>
</dbReference>
<dbReference type="STRING" id="563176.SAMN04488090_0915"/>
<proteinExistence type="predicted"/>
<dbReference type="AlphaFoldDB" id="A0A1G9K8T6"/>
<dbReference type="Proteomes" id="UP000198901">
    <property type="component" value="Unassembled WGS sequence"/>
</dbReference>
<accession>A0A1G9K8T6</accession>
<dbReference type="EMBL" id="FNGS01000002">
    <property type="protein sequence ID" value="SDL45835.1"/>
    <property type="molecule type" value="Genomic_DNA"/>
</dbReference>
<evidence type="ECO:0000313" key="3">
    <source>
        <dbReference type="EMBL" id="SDL45835.1"/>
    </source>
</evidence>
<sequence length="377" mass="43240">MKKILFISHDANRAGAQILLLRFLKKLKHLPDYQFKILLKHGGGLIREFEKLAPVYHWSHSYNRRRVSRLLNRESYQDYVLREIRNEGYDLVVSNTVTNGELLSQIKPLVNCPIITYAHEMPMGIAMYTDPSSFNQTLRHSDYYWACSDAQRTVYIDRFGINPEAISVLPSLMPEGAWQIRTEESTVKQIRQLLEIPDHARVVGSVGTLDWRKGIDVFVQLARLSDPDTHFVWVGGHETQVEYHMMTEDLRRLELLHRVHLVPHSDRPYDYMAAFDVFAMTSREEPYPLVVLEAAMLGKPIVCFAASGGAPDFVESDAGFVCDYLDAASMSTFLSQLLKNESLRVSMGLAAREKVITRHDDDRAMRAFVQLLEQHLS</sequence>
<dbReference type="PANTHER" id="PTHR12526:SF637">
    <property type="entry name" value="GLYCOSYLTRANSFERASE EPSF-RELATED"/>
    <property type="match status" value="1"/>
</dbReference>
<organism evidence="3 4">
    <name type="scientific">Siphonobacter aquaeclarae</name>
    <dbReference type="NCBI Taxonomy" id="563176"/>
    <lineage>
        <taxon>Bacteria</taxon>
        <taxon>Pseudomonadati</taxon>
        <taxon>Bacteroidota</taxon>
        <taxon>Cytophagia</taxon>
        <taxon>Cytophagales</taxon>
        <taxon>Cytophagaceae</taxon>
        <taxon>Siphonobacter</taxon>
    </lineage>
</organism>